<feature type="compositionally biased region" description="Low complexity" evidence="1">
    <location>
        <begin position="98"/>
        <end position="112"/>
    </location>
</feature>
<feature type="transmembrane region" description="Helical" evidence="2">
    <location>
        <begin position="147"/>
        <end position="165"/>
    </location>
</feature>
<dbReference type="EMBL" id="PGTK01000001">
    <property type="protein sequence ID" value="PJF32242.1"/>
    <property type="molecule type" value="Genomic_DNA"/>
</dbReference>
<accession>A0A2M8P3X2</accession>
<reference evidence="3 4" key="1">
    <citation type="submission" date="2017-11" db="EMBL/GenBank/DDBJ databases">
        <title>Evolution of Phototrophy in the Chloroflexi Phylum Driven by Horizontal Gene Transfer.</title>
        <authorList>
            <person name="Ward L.M."/>
            <person name="Hemp J."/>
            <person name="Shih P.M."/>
            <person name="Mcglynn S.E."/>
            <person name="Fischer W."/>
        </authorList>
    </citation>
    <scope>NUCLEOTIDE SEQUENCE [LARGE SCALE GENOMIC DNA]</scope>
    <source>
        <strain evidence="3">CP2_2F</strain>
    </source>
</reference>
<evidence type="ECO:0000313" key="3">
    <source>
        <dbReference type="EMBL" id="PJF32242.1"/>
    </source>
</evidence>
<keyword evidence="2" id="KW-1133">Transmembrane helix</keyword>
<feature type="compositionally biased region" description="Acidic residues" evidence="1">
    <location>
        <begin position="57"/>
        <end position="70"/>
    </location>
</feature>
<evidence type="ECO:0000256" key="1">
    <source>
        <dbReference type="SAM" id="MobiDB-lite"/>
    </source>
</evidence>
<comment type="caution">
    <text evidence="3">The sequence shown here is derived from an EMBL/GenBank/DDBJ whole genome shotgun (WGS) entry which is preliminary data.</text>
</comment>
<dbReference type="AlphaFoldDB" id="A0A2M8P3X2"/>
<name>A0A2M8P3X2_9CHLR</name>
<sequence>MSNWRDEEERYQDELDEEREQNRRALSDDFAAFDASRYVRDVRGRAASSLSQPQPDAEPEERDPTADWDDPLARLPSGVRRVSSATGTSRRRSRRAAQRSVRSASSTSAARSTRTDRAERDPSLLGALFGSGLAPGLRFIVLGYGCFGVMLLIGLCGIFAWLLGIR</sequence>
<protein>
    <submittedName>
        <fullName evidence="3">Uncharacterized protein</fullName>
    </submittedName>
</protein>
<dbReference type="Proteomes" id="UP000228921">
    <property type="component" value="Unassembled WGS sequence"/>
</dbReference>
<keyword evidence="2" id="KW-0472">Membrane</keyword>
<evidence type="ECO:0000313" key="4">
    <source>
        <dbReference type="Proteomes" id="UP000228921"/>
    </source>
</evidence>
<feature type="compositionally biased region" description="Low complexity" evidence="1">
    <location>
        <begin position="79"/>
        <end position="88"/>
    </location>
</feature>
<organism evidence="3 4">
    <name type="scientific">Candidatus Thermofonsia Clade 1 bacterium</name>
    <dbReference type="NCBI Taxonomy" id="2364210"/>
    <lineage>
        <taxon>Bacteria</taxon>
        <taxon>Bacillati</taxon>
        <taxon>Chloroflexota</taxon>
        <taxon>Candidatus Thermofontia</taxon>
        <taxon>Candidatus Thermofonsia Clade 1</taxon>
    </lineage>
</organism>
<feature type="region of interest" description="Disordered" evidence="1">
    <location>
        <begin position="1"/>
        <end position="30"/>
    </location>
</feature>
<feature type="compositionally biased region" description="Acidic residues" evidence="1">
    <location>
        <begin position="9"/>
        <end position="19"/>
    </location>
</feature>
<evidence type="ECO:0000256" key="2">
    <source>
        <dbReference type="SAM" id="Phobius"/>
    </source>
</evidence>
<gene>
    <name evidence="3" type="ORF">CUN51_01040</name>
</gene>
<feature type="region of interest" description="Disordered" evidence="1">
    <location>
        <begin position="44"/>
        <end position="118"/>
    </location>
</feature>
<keyword evidence="2" id="KW-0812">Transmembrane</keyword>
<proteinExistence type="predicted"/>